<dbReference type="Pfam" id="PF12833">
    <property type="entry name" value="HTH_18"/>
    <property type="match status" value="1"/>
</dbReference>
<comment type="caution">
    <text evidence="5">The sequence shown here is derived from an EMBL/GenBank/DDBJ whole genome shotgun (WGS) entry which is preliminary data.</text>
</comment>
<dbReference type="PANTHER" id="PTHR43280">
    <property type="entry name" value="ARAC-FAMILY TRANSCRIPTIONAL REGULATOR"/>
    <property type="match status" value="1"/>
</dbReference>
<evidence type="ECO:0000256" key="1">
    <source>
        <dbReference type="ARBA" id="ARBA00023015"/>
    </source>
</evidence>
<gene>
    <name evidence="5" type="ORF">NK118_09285</name>
</gene>
<dbReference type="Gene3D" id="1.10.10.60">
    <property type="entry name" value="Homeodomain-like"/>
    <property type="match status" value="2"/>
</dbReference>
<dbReference type="Gene3D" id="2.60.120.10">
    <property type="entry name" value="Jelly Rolls"/>
    <property type="match status" value="1"/>
</dbReference>
<dbReference type="InterPro" id="IPR018060">
    <property type="entry name" value="HTH_AraC"/>
</dbReference>
<dbReference type="RefSeq" id="WP_262069321.1">
    <property type="nucleotide sequence ID" value="NZ_JAMXOC010000013.1"/>
</dbReference>
<dbReference type="PROSITE" id="PS01124">
    <property type="entry name" value="HTH_ARAC_FAMILY_2"/>
    <property type="match status" value="1"/>
</dbReference>
<dbReference type="InterPro" id="IPR037923">
    <property type="entry name" value="HTH-like"/>
</dbReference>
<feature type="domain" description="HTH araC/xylS-type" evidence="4">
    <location>
        <begin position="225"/>
        <end position="322"/>
    </location>
</feature>
<dbReference type="InterPro" id="IPR009057">
    <property type="entry name" value="Homeodomain-like_sf"/>
</dbReference>
<dbReference type="SUPFAM" id="SSF51215">
    <property type="entry name" value="Regulatory protein AraC"/>
    <property type="match status" value="1"/>
</dbReference>
<accession>A0ABT1EIB8</accession>
<dbReference type="InterPro" id="IPR014710">
    <property type="entry name" value="RmlC-like_jellyroll"/>
</dbReference>
<reference evidence="5 6" key="1">
    <citation type="journal article" date="2022" name="Genome Biol. Evol.">
        <title>Host diet, physiology and behaviors set the stage for Lachnospiraceae cladogenesis.</title>
        <authorList>
            <person name="Vera-Ponce De Leon A."/>
            <person name="Schneider M."/>
            <person name="Jahnes B.C."/>
            <person name="Sadowski V."/>
            <person name="Camuy-Velez L.A."/>
            <person name="Duan J."/>
            <person name="Sabree Z.L."/>
        </authorList>
    </citation>
    <scope>NUCLEOTIDE SEQUENCE [LARGE SCALE GENOMIC DNA]</scope>
    <source>
        <strain evidence="5 6">PAL227</strain>
    </source>
</reference>
<dbReference type="SMART" id="SM00342">
    <property type="entry name" value="HTH_ARAC"/>
    <property type="match status" value="1"/>
</dbReference>
<dbReference type="Proteomes" id="UP001523565">
    <property type="component" value="Unassembled WGS sequence"/>
</dbReference>
<keyword evidence="1" id="KW-0805">Transcription regulation</keyword>
<dbReference type="EMBL" id="JAMZFV010000013">
    <property type="protein sequence ID" value="MCP1110441.1"/>
    <property type="molecule type" value="Genomic_DNA"/>
</dbReference>
<evidence type="ECO:0000259" key="4">
    <source>
        <dbReference type="PROSITE" id="PS01124"/>
    </source>
</evidence>
<name>A0ABT1EIB8_9FIRM</name>
<keyword evidence="3" id="KW-0804">Transcription</keyword>
<evidence type="ECO:0000256" key="3">
    <source>
        <dbReference type="ARBA" id="ARBA00023163"/>
    </source>
</evidence>
<keyword evidence="6" id="KW-1185">Reference proteome</keyword>
<dbReference type="InterPro" id="IPR003313">
    <property type="entry name" value="AraC-bd"/>
</dbReference>
<sequence length="324" mass="37785">MVDVLLEAIRDFQENRATYQNEIIPNKKWAKQVHEQGFYTIDKIIGMPQIDICLHFCPASSLKQIPLHNHDFYELVYVYKGQALQMMRDQHISLHQGDIVLMDPNTVHAIHVENETDCVINLLIKKEVLNESVLLFLKQNPLVSRFMVDYIYGLKKDDNYIFFPSCEEKAINRLLVKLIEELSMQDAHFESMISTCLIALFNELSRNAKEMNALKNRNEVDTVMNSVIAYIRDNLNTVTLKKVANEFHYSTSYISRLVYLYTGKRYVEVVHEMKLERAKQYIEIGELSIGRVAEMVGFNDASYLHRVFKKRYGLSPATYKKRNG</sequence>
<evidence type="ECO:0000313" key="5">
    <source>
        <dbReference type="EMBL" id="MCP1110441.1"/>
    </source>
</evidence>
<evidence type="ECO:0000313" key="6">
    <source>
        <dbReference type="Proteomes" id="UP001523565"/>
    </source>
</evidence>
<dbReference type="SUPFAM" id="SSF46689">
    <property type="entry name" value="Homeodomain-like"/>
    <property type="match status" value="1"/>
</dbReference>
<dbReference type="PANTHER" id="PTHR43280:SF28">
    <property type="entry name" value="HTH-TYPE TRANSCRIPTIONAL ACTIVATOR RHAS"/>
    <property type="match status" value="1"/>
</dbReference>
<keyword evidence="2" id="KW-0238">DNA-binding</keyword>
<protein>
    <submittedName>
        <fullName evidence="5">AraC family transcriptional regulator</fullName>
    </submittedName>
</protein>
<dbReference type="Pfam" id="PF02311">
    <property type="entry name" value="AraC_binding"/>
    <property type="match status" value="1"/>
</dbReference>
<proteinExistence type="predicted"/>
<evidence type="ECO:0000256" key="2">
    <source>
        <dbReference type="ARBA" id="ARBA00023125"/>
    </source>
</evidence>
<organism evidence="5 6">
    <name type="scientific">Ohessyouella blattaphilus</name>
    <dbReference type="NCBI Taxonomy" id="2949333"/>
    <lineage>
        <taxon>Bacteria</taxon>
        <taxon>Bacillati</taxon>
        <taxon>Bacillota</taxon>
        <taxon>Clostridia</taxon>
        <taxon>Lachnospirales</taxon>
        <taxon>Lachnospiraceae</taxon>
        <taxon>Ohessyouella</taxon>
    </lineage>
</organism>
<dbReference type="InterPro" id="IPR018062">
    <property type="entry name" value="HTH_AraC-typ_CS"/>
</dbReference>
<dbReference type="PROSITE" id="PS00041">
    <property type="entry name" value="HTH_ARAC_FAMILY_1"/>
    <property type="match status" value="1"/>
</dbReference>